<sequence>MKQATVLTISLVIILILSGCNSFSDPKISEDEAKRIVIENSTITIGKVEIQSISREWNKYVIRWENKDNCESGTDYVHIQSGELTEESRAIC</sequence>
<dbReference type="AlphaFoldDB" id="A0A0C2SFR3"/>
<dbReference type="RefSeq" id="WP_041053508.1">
    <property type="nucleotide sequence ID" value="NZ_JXRR01000001.1"/>
</dbReference>
<comment type="caution">
    <text evidence="1">The sequence shown here is derived from an EMBL/GenBank/DDBJ whole genome shotgun (WGS) entry which is preliminary data.</text>
</comment>
<organism evidence="1 2">
    <name type="scientific">Jeotgalibacillus campisalis</name>
    <dbReference type="NCBI Taxonomy" id="220754"/>
    <lineage>
        <taxon>Bacteria</taxon>
        <taxon>Bacillati</taxon>
        <taxon>Bacillota</taxon>
        <taxon>Bacilli</taxon>
        <taxon>Bacillales</taxon>
        <taxon>Caryophanaceae</taxon>
        <taxon>Jeotgalibacillus</taxon>
    </lineage>
</organism>
<evidence type="ECO:0008006" key="3">
    <source>
        <dbReference type="Google" id="ProtNLM"/>
    </source>
</evidence>
<reference evidence="1 2" key="1">
    <citation type="submission" date="2015-01" db="EMBL/GenBank/DDBJ databases">
        <title>Jeotgalibacillus campisalis genome sequencing.</title>
        <authorList>
            <person name="Goh K.M."/>
            <person name="Chan K.-G."/>
            <person name="Yaakop A.S."/>
            <person name="Ee R."/>
            <person name="Gan H.M."/>
            <person name="Chan C.S."/>
        </authorList>
    </citation>
    <scope>NUCLEOTIDE SEQUENCE [LARGE SCALE GENOMIC DNA]</scope>
    <source>
        <strain evidence="1 2">SF-57</strain>
    </source>
</reference>
<dbReference type="OrthoDB" id="2428465at2"/>
<name>A0A0C2SFR3_9BACL</name>
<evidence type="ECO:0000313" key="2">
    <source>
        <dbReference type="Proteomes" id="UP000031972"/>
    </source>
</evidence>
<keyword evidence="2" id="KW-1185">Reference proteome</keyword>
<dbReference type="PROSITE" id="PS51257">
    <property type="entry name" value="PROKAR_LIPOPROTEIN"/>
    <property type="match status" value="1"/>
</dbReference>
<evidence type="ECO:0000313" key="1">
    <source>
        <dbReference type="EMBL" id="KIL52769.1"/>
    </source>
</evidence>
<accession>A0A0C2SFR3</accession>
<protein>
    <recommendedName>
        <fullName evidence="3">Lipoprotein</fullName>
    </recommendedName>
</protein>
<dbReference type="Proteomes" id="UP000031972">
    <property type="component" value="Unassembled WGS sequence"/>
</dbReference>
<dbReference type="PATRIC" id="fig|220754.4.peg.100"/>
<proteinExistence type="predicted"/>
<dbReference type="EMBL" id="JXRR01000001">
    <property type="protein sequence ID" value="KIL52769.1"/>
    <property type="molecule type" value="Genomic_DNA"/>
</dbReference>
<gene>
    <name evidence="1" type="ORF">KR50_00980</name>
</gene>